<proteinExistence type="predicted"/>
<comment type="caution">
    <text evidence="1">The sequence shown here is derived from an EMBL/GenBank/DDBJ whole genome shotgun (WGS) entry which is preliminary data.</text>
</comment>
<organism evidence="1 2">
    <name type="scientific">Candidatus Anaerobutyricum stercoris</name>
    <dbReference type="NCBI Taxonomy" id="2838457"/>
    <lineage>
        <taxon>Bacteria</taxon>
        <taxon>Bacillati</taxon>
        <taxon>Bacillota</taxon>
        <taxon>Clostridia</taxon>
        <taxon>Lachnospirales</taxon>
        <taxon>Lachnospiraceae</taxon>
        <taxon>Anaerobutyricum</taxon>
    </lineage>
</organism>
<reference evidence="1" key="2">
    <citation type="submission" date="2021-04" db="EMBL/GenBank/DDBJ databases">
        <authorList>
            <person name="Gilroy R."/>
        </authorList>
    </citation>
    <scope>NUCLEOTIDE SEQUENCE</scope>
    <source>
        <strain evidence="1">CHK179-28034</strain>
    </source>
</reference>
<sequence length="154" mass="17998">MDARQILNDYIDACELIRETEEDIKRLEKFRSTTAQVKVKGSMPEHPYIERSFSIGGVQYSTRNEEQLTMEKQILNERRQAAEGIRLQAEDIINQAPLRMQRIIRLKCVEGMTWKEVAKKMGRGCTEMSVRKEFDRFLKSLSDLSQMSQMSQMS</sequence>
<dbReference type="SUPFAM" id="SSF88659">
    <property type="entry name" value="Sigma3 and sigma4 domains of RNA polymerase sigma factors"/>
    <property type="match status" value="1"/>
</dbReference>
<dbReference type="EMBL" id="DXBR01000036">
    <property type="protein sequence ID" value="HIZ38875.1"/>
    <property type="molecule type" value="Genomic_DNA"/>
</dbReference>
<dbReference type="Gene3D" id="1.10.10.10">
    <property type="entry name" value="Winged helix-like DNA-binding domain superfamily/Winged helix DNA-binding domain"/>
    <property type="match status" value="1"/>
</dbReference>
<gene>
    <name evidence="1" type="ORF">H9968_02965</name>
</gene>
<dbReference type="InterPro" id="IPR013324">
    <property type="entry name" value="RNA_pol_sigma_r3/r4-like"/>
</dbReference>
<name>A0A9D2EK55_9FIRM</name>
<evidence type="ECO:0000313" key="1">
    <source>
        <dbReference type="EMBL" id="HIZ38875.1"/>
    </source>
</evidence>
<dbReference type="AlphaFoldDB" id="A0A9D2EK55"/>
<protein>
    <submittedName>
        <fullName evidence="1">RNA polymerase subunit sigma-70</fullName>
    </submittedName>
</protein>
<dbReference type="InterPro" id="IPR036388">
    <property type="entry name" value="WH-like_DNA-bd_sf"/>
</dbReference>
<evidence type="ECO:0000313" key="2">
    <source>
        <dbReference type="Proteomes" id="UP000824049"/>
    </source>
</evidence>
<dbReference type="Proteomes" id="UP000824049">
    <property type="component" value="Unassembled WGS sequence"/>
</dbReference>
<accession>A0A9D2EK55</accession>
<reference evidence="1" key="1">
    <citation type="journal article" date="2021" name="PeerJ">
        <title>Extensive microbial diversity within the chicken gut microbiome revealed by metagenomics and culture.</title>
        <authorList>
            <person name="Gilroy R."/>
            <person name="Ravi A."/>
            <person name="Getino M."/>
            <person name="Pursley I."/>
            <person name="Horton D.L."/>
            <person name="Alikhan N.F."/>
            <person name="Baker D."/>
            <person name="Gharbi K."/>
            <person name="Hall N."/>
            <person name="Watson M."/>
            <person name="Adriaenssens E.M."/>
            <person name="Foster-Nyarko E."/>
            <person name="Jarju S."/>
            <person name="Secka A."/>
            <person name="Antonio M."/>
            <person name="Oren A."/>
            <person name="Chaudhuri R.R."/>
            <person name="La Ragione R."/>
            <person name="Hildebrand F."/>
            <person name="Pallen M.J."/>
        </authorList>
    </citation>
    <scope>NUCLEOTIDE SEQUENCE</scope>
    <source>
        <strain evidence="1">CHK179-28034</strain>
    </source>
</reference>